<protein>
    <submittedName>
        <fullName evidence="1">Uncharacterized protein</fullName>
    </submittedName>
</protein>
<organism evidence="1 2">
    <name type="scientific">Batillaria attramentaria</name>
    <dbReference type="NCBI Taxonomy" id="370345"/>
    <lineage>
        <taxon>Eukaryota</taxon>
        <taxon>Metazoa</taxon>
        <taxon>Spiralia</taxon>
        <taxon>Lophotrochozoa</taxon>
        <taxon>Mollusca</taxon>
        <taxon>Gastropoda</taxon>
        <taxon>Caenogastropoda</taxon>
        <taxon>Sorbeoconcha</taxon>
        <taxon>Cerithioidea</taxon>
        <taxon>Batillariidae</taxon>
        <taxon>Batillaria</taxon>
    </lineage>
</organism>
<dbReference type="EMBL" id="JACVVK020000005">
    <property type="protein sequence ID" value="KAK7507100.1"/>
    <property type="molecule type" value="Genomic_DNA"/>
</dbReference>
<comment type="caution">
    <text evidence="1">The sequence shown here is derived from an EMBL/GenBank/DDBJ whole genome shotgun (WGS) entry which is preliminary data.</text>
</comment>
<name>A0ABD0M5T4_9CAEN</name>
<sequence length="93" mass="10443">MYRCLDVTLISQRLPTTGLCPVQLPRWRNAPLLRTRDNGRQPGGHSSFWAGRGGDLRVYAGQAWPYFSKTDATCHRTSSAVEHLSDIRDPSSK</sequence>
<evidence type="ECO:0000313" key="2">
    <source>
        <dbReference type="Proteomes" id="UP001519460"/>
    </source>
</evidence>
<keyword evidence="2" id="KW-1185">Reference proteome</keyword>
<evidence type="ECO:0000313" key="1">
    <source>
        <dbReference type="EMBL" id="KAK7507100.1"/>
    </source>
</evidence>
<proteinExistence type="predicted"/>
<dbReference type="AlphaFoldDB" id="A0ABD0M5T4"/>
<gene>
    <name evidence="1" type="ORF">BaRGS_00001951</name>
</gene>
<reference evidence="1 2" key="1">
    <citation type="journal article" date="2023" name="Sci. Data">
        <title>Genome assembly of the Korean intertidal mud-creeper Batillaria attramentaria.</title>
        <authorList>
            <person name="Patra A.K."/>
            <person name="Ho P.T."/>
            <person name="Jun S."/>
            <person name="Lee S.J."/>
            <person name="Kim Y."/>
            <person name="Won Y.J."/>
        </authorList>
    </citation>
    <scope>NUCLEOTIDE SEQUENCE [LARGE SCALE GENOMIC DNA]</scope>
    <source>
        <strain evidence="1">Wonlab-2016</strain>
    </source>
</reference>
<accession>A0ABD0M5T4</accession>
<dbReference type="Proteomes" id="UP001519460">
    <property type="component" value="Unassembled WGS sequence"/>
</dbReference>